<sequence>MAAVRYDSFSQFYPYYLSQHEHRLCRRAHFLGTSSAVAGIAQCVATADPWWLLLAVVTGYGGAWLGHFAFEKNRPATFDYPWYSFRADWVMYWEMLTGKLSW</sequence>
<evidence type="ECO:0000256" key="1">
    <source>
        <dbReference type="SAM" id="Phobius"/>
    </source>
</evidence>
<keyword evidence="1" id="KW-0472">Membrane</keyword>
<evidence type="ECO:0000313" key="2">
    <source>
        <dbReference type="EMBL" id="MCS0585378.1"/>
    </source>
</evidence>
<keyword evidence="1" id="KW-0812">Transmembrane</keyword>
<organism evidence="2 3">
    <name type="scientific">Massilia pinisoli</name>
    <dbReference type="NCBI Taxonomy" id="1772194"/>
    <lineage>
        <taxon>Bacteria</taxon>
        <taxon>Pseudomonadati</taxon>
        <taxon>Pseudomonadota</taxon>
        <taxon>Betaproteobacteria</taxon>
        <taxon>Burkholderiales</taxon>
        <taxon>Oxalobacteraceae</taxon>
        <taxon>Telluria group</taxon>
        <taxon>Massilia</taxon>
    </lineage>
</organism>
<dbReference type="Pfam" id="PF06127">
    <property type="entry name" value="Mpo1-like"/>
    <property type="match status" value="1"/>
</dbReference>
<gene>
    <name evidence="2" type="ORF">NX784_27740</name>
</gene>
<protein>
    <submittedName>
        <fullName evidence="2">DUF962 domain-containing protein</fullName>
    </submittedName>
</protein>
<dbReference type="PANTHER" id="PTHR34205:SF2">
    <property type="entry name" value="DUF962 DOMAIN-CONTAINING PROTEIN"/>
    <property type="match status" value="1"/>
</dbReference>
<dbReference type="Proteomes" id="UP001204151">
    <property type="component" value="Unassembled WGS sequence"/>
</dbReference>
<dbReference type="PANTHER" id="PTHR34205">
    <property type="entry name" value="TRANSMEMBRANE PROTEIN"/>
    <property type="match status" value="1"/>
</dbReference>
<proteinExistence type="predicted"/>
<evidence type="ECO:0000313" key="3">
    <source>
        <dbReference type="Proteomes" id="UP001204151"/>
    </source>
</evidence>
<dbReference type="RefSeq" id="WP_258819904.1">
    <property type="nucleotide sequence ID" value="NZ_JANUGW010000033.1"/>
</dbReference>
<keyword evidence="1" id="KW-1133">Transmembrane helix</keyword>
<dbReference type="InterPro" id="IPR009305">
    <property type="entry name" value="Mpo1-like"/>
</dbReference>
<feature type="transmembrane region" description="Helical" evidence="1">
    <location>
        <begin position="50"/>
        <end position="70"/>
    </location>
</feature>
<name>A0ABT1ZZM2_9BURK</name>
<dbReference type="EMBL" id="JANUGW010000033">
    <property type="protein sequence ID" value="MCS0585378.1"/>
    <property type="molecule type" value="Genomic_DNA"/>
</dbReference>
<reference evidence="2 3" key="1">
    <citation type="submission" date="2022-08" db="EMBL/GenBank/DDBJ databases">
        <title>Reclassification of Massilia species as members of the genera Telluria, Duganella, Pseudoduganella, Mokoshia gen. nov. and Zemynaea gen. nov. using orthogonal and non-orthogonal genome-based approaches.</title>
        <authorList>
            <person name="Bowman J.P."/>
        </authorList>
    </citation>
    <scope>NUCLEOTIDE SEQUENCE [LARGE SCALE GENOMIC DNA]</scope>
    <source>
        <strain evidence="2 3">JCM 31316</strain>
    </source>
</reference>
<keyword evidence="3" id="KW-1185">Reference proteome</keyword>
<accession>A0ABT1ZZM2</accession>
<comment type="caution">
    <text evidence="2">The sequence shown here is derived from an EMBL/GenBank/DDBJ whole genome shotgun (WGS) entry which is preliminary data.</text>
</comment>